<gene>
    <name evidence="3" type="ORF">BBOU_1636</name>
</gene>
<evidence type="ECO:0000256" key="1">
    <source>
        <dbReference type="SAM" id="MobiDB-lite"/>
    </source>
</evidence>
<keyword evidence="2" id="KW-0812">Transmembrane</keyword>
<evidence type="ECO:0008006" key="5">
    <source>
        <dbReference type="Google" id="ProtNLM"/>
    </source>
</evidence>
<comment type="caution">
    <text evidence="3">The sequence shown here is derived from an EMBL/GenBank/DDBJ whole genome shotgun (WGS) entry which is preliminary data.</text>
</comment>
<keyword evidence="2" id="KW-0472">Membrane</keyword>
<feature type="transmembrane region" description="Helical" evidence="2">
    <location>
        <begin position="20"/>
        <end position="39"/>
    </location>
</feature>
<dbReference type="GeneID" id="303204891"/>
<keyword evidence="4" id="KW-1185">Reference proteome</keyword>
<evidence type="ECO:0000313" key="3">
    <source>
        <dbReference type="EMBL" id="KFI45349.1"/>
    </source>
</evidence>
<keyword evidence="2" id="KW-1133">Transmembrane helix</keyword>
<proteinExistence type="predicted"/>
<feature type="region of interest" description="Disordered" evidence="1">
    <location>
        <begin position="538"/>
        <end position="558"/>
    </location>
</feature>
<sequence length="687" mass="70786">MMVTHGTKRGRHPGRIAARVCGITVSCAMMFAAAAGGAAPARQTEYASGTAVATKTQDVFGILHEGTISGELYIANDFQIDQSGMVIDYGVTRAGAPVAETVGKGEHAAGTSTNTLTKVSSGLKAMPWAVHVQYSLNGPNVDSSAISGANGLVGLHVTVSPNSLADTDYARTTIPIIAFTVPTKVTGAVTGSSGTLVTQKGTDMLVIAVGRPARTISFDFFFTAKHCSMSPLAVAAVEASDTAEFSRSMTALAMRAGNLSDIAIGGGKHDTKLLNRLKSMRDGERDKAKHAIAAADPAYQQAFHDYMAAYVTSYTGHLSGSIGDSTQMSALLGTAGELNSDTPVARAVANISNATNDRSAARSHQGAADAIDDTIRQIELRGTTGLAADLKRQAASQTSRAAKDFKTGQKMMHDAMIPFSMAYTDAYTRHLSKMTGGTASGASTYAQQAIEQTNDEFTSNKNLKTDNQKVQAALDTMAAAKASEGQGKMLLTLAALVAKSGTGDASEASKSAAADWKTVSATGLTSYVSQSRVGGAADDADNAAEHRAGTGSAGRANSAAGTHTTTFVAPVASERLLYGLSGRVRGLESDMSGTVDDVVAVETAADIIRNAVDTLAPDEASASSALTRAIDEARAAKAKVAAPIDAQSSVGALEASRIGREGVSRDVVTPVNTHTAGARFLMVTDKL</sequence>
<accession>A0A086ZFP9</accession>
<evidence type="ECO:0000313" key="4">
    <source>
        <dbReference type="Proteomes" id="UP000029093"/>
    </source>
</evidence>
<dbReference type="EMBL" id="JGYQ01000017">
    <property type="protein sequence ID" value="KFI45349.1"/>
    <property type="molecule type" value="Genomic_DNA"/>
</dbReference>
<reference evidence="3 4" key="1">
    <citation type="submission" date="2014-03" db="EMBL/GenBank/DDBJ databases">
        <title>Genomics of Bifidobacteria.</title>
        <authorList>
            <person name="Ventura M."/>
            <person name="Milani C."/>
            <person name="Lugli G.A."/>
        </authorList>
    </citation>
    <scope>NUCLEOTIDE SEQUENCE [LARGE SCALE GENOMIC DNA]</scope>
    <source>
        <strain evidence="3 4">LMG 10736</strain>
    </source>
</reference>
<dbReference type="OrthoDB" id="3240077at2"/>
<dbReference type="AlphaFoldDB" id="A0A086ZFP9"/>
<protein>
    <recommendedName>
        <fullName evidence="5">Tubuliform spidroin</fullName>
    </recommendedName>
</protein>
<evidence type="ECO:0000256" key="2">
    <source>
        <dbReference type="SAM" id="Phobius"/>
    </source>
</evidence>
<organism evidence="3 4">
    <name type="scientific">Bifidobacterium boum</name>
    <dbReference type="NCBI Taxonomy" id="78343"/>
    <lineage>
        <taxon>Bacteria</taxon>
        <taxon>Bacillati</taxon>
        <taxon>Actinomycetota</taxon>
        <taxon>Actinomycetes</taxon>
        <taxon>Bifidobacteriales</taxon>
        <taxon>Bifidobacteriaceae</taxon>
        <taxon>Bifidobacterium</taxon>
    </lineage>
</organism>
<name>A0A086ZFP9_9BIFI</name>
<dbReference type="Proteomes" id="UP000029093">
    <property type="component" value="Unassembled WGS sequence"/>
</dbReference>
<dbReference type="RefSeq" id="WP_051616837.1">
    <property type="nucleotide sequence ID" value="NZ_JGYQ01000017.1"/>
</dbReference>